<evidence type="ECO:0000256" key="1">
    <source>
        <dbReference type="SAM" id="Coils"/>
    </source>
</evidence>
<feature type="coiled-coil region" evidence="1">
    <location>
        <begin position="53"/>
        <end position="80"/>
    </location>
</feature>
<name>A0AAI8C9C7_9FLAO</name>
<keyword evidence="2" id="KW-0614">Plasmid</keyword>
<dbReference type="AlphaFoldDB" id="A0AAI8C9C7"/>
<protein>
    <submittedName>
        <fullName evidence="2">Uncharacterized protein</fullName>
    </submittedName>
</protein>
<dbReference type="KEGG" id="mod:AS202_19910"/>
<dbReference type="Proteomes" id="UP000069030">
    <property type="component" value="Plasmid p63039"/>
</dbReference>
<reference evidence="3" key="1">
    <citation type="journal article" date="2016" name="J. Zhejiang Univ. Sci. B">
        <title>Antibiotic resistance mechanisms of Myroides sp.</title>
        <authorList>
            <person name="Hu S."/>
            <person name="Yuan S."/>
            <person name="Qu H."/>
            <person name="Jiang T."/>
            <person name="Zhou Y."/>
            <person name="Wang M."/>
            <person name="Ming D."/>
        </authorList>
    </citation>
    <scope>NUCLEOTIDE SEQUENCE [LARGE SCALE GENOMIC DNA]</scope>
    <source>
        <strain evidence="3">PR63039</strain>
    </source>
</reference>
<dbReference type="RefSeq" id="WP_058700094.1">
    <property type="nucleotide sequence ID" value="NZ_CP013691.1"/>
</dbReference>
<evidence type="ECO:0000313" key="3">
    <source>
        <dbReference type="Proteomes" id="UP000069030"/>
    </source>
</evidence>
<gene>
    <name evidence="2" type="ORF">AS202_19910</name>
</gene>
<sequence>MESNNNKRAVYLRKITDDVLAIIDKHREEKSIKTKTEAVIDIVKKYPMQQIVLEKQRKEIQALQYELDILREHFESLENIIAYIKSK</sequence>
<proteinExistence type="predicted"/>
<organism evidence="2 3">
    <name type="scientific">Myroides odoratimimus</name>
    <dbReference type="NCBI Taxonomy" id="76832"/>
    <lineage>
        <taxon>Bacteria</taxon>
        <taxon>Pseudomonadati</taxon>
        <taxon>Bacteroidota</taxon>
        <taxon>Flavobacteriia</taxon>
        <taxon>Flavobacteriales</taxon>
        <taxon>Flavobacteriaceae</taxon>
        <taxon>Myroides</taxon>
    </lineage>
</organism>
<accession>A0AAI8C9C7</accession>
<dbReference type="EMBL" id="CP013691">
    <property type="protein sequence ID" value="ALU28449.1"/>
    <property type="molecule type" value="Genomic_DNA"/>
</dbReference>
<geneLocation type="plasmid" evidence="2 3">
    <name>p63039</name>
</geneLocation>
<evidence type="ECO:0000313" key="2">
    <source>
        <dbReference type="EMBL" id="ALU28449.1"/>
    </source>
</evidence>
<keyword evidence="1" id="KW-0175">Coiled coil</keyword>